<feature type="region of interest" description="Disordered" evidence="1">
    <location>
        <begin position="162"/>
        <end position="182"/>
    </location>
</feature>
<dbReference type="Proteomes" id="UP000198881">
    <property type="component" value="Unassembled WGS sequence"/>
</dbReference>
<reference evidence="2 3" key="1">
    <citation type="submission" date="2016-10" db="EMBL/GenBank/DDBJ databases">
        <authorList>
            <person name="de Groot N.N."/>
        </authorList>
    </citation>
    <scope>NUCLEOTIDE SEQUENCE [LARGE SCALE GENOMIC DNA]</scope>
    <source>
        <strain evidence="2 3">CGMCC 1.7054</strain>
    </source>
</reference>
<evidence type="ECO:0000313" key="3">
    <source>
        <dbReference type="Proteomes" id="UP000198881"/>
    </source>
</evidence>
<keyword evidence="3" id="KW-1185">Reference proteome</keyword>
<protein>
    <recommendedName>
        <fullName evidence="4">Knr4/Smi1-like domain-containing protein</fullName>
    </recommendedName>
</protein>
<dbReference type="RefSeq" id="WP_091692698.1">
    <property type="nucleotide sequence ID" value="NZ_FPCG01000001.1"/>
</dbReference>
<sequence length="182" mass="19958">MSPRTSRRSGAAEPTRVFLESFQNLVPLYLDTPWTAAEGVPADELDALLAQSPAAQENGGTAPVPLSLYEFHLALGSCPELLENEHFFWDADELEIRDGYLMFLEDAKESTVWGLPVSDASLPDPLVWRRSTGADADEGEWTNEGGTFSEFTLDLLEWTFGEDEDPAGQIPDGGAPGRRKGR</sequence>
<name>A0A1I7MDM5_9MICC</name>
<organism evidence="2 3">
    <name type="scientific">Micrococcus terreus</name>
    <dbReference type="NCBI Taxonomy" id="574650"/>
    <lineage>
        <taxon>Bacteria</taxon>
        <taxon>Bacillati</taxon>
        <taxon>Actinomycetota</taxon>
        <taxon>Actinomycetes</taxon>
        <taxon>Micrococcales</taxon>
        <taxon>Micrococcaceae</taxon>
        <taxon>Micrococcus</taxon>
    </lineage>
</organism>
<dbReference type="AlphaFoldDB" id="A0A1I7MDM5"/>
<accession>A0A1I7MDM5</accession>
<evidence type="ECO:0008006" key="4">
    <source>
        <dbReference type="Google" id="ProtNLM"/>
    </source>
</evidence>
<dbReference type="OrthoDB" id="4963868at2"/>
<proteinExistence type="predicted"/>
<dbReference type="STRING" id="574650.SAMN04487966_10152"/>
<evidence type="ECO:0000313" key="2">
    <source>
        <dbReference type="EMBL" id="SFV20039.1"/>
    </source>
</evidence>
<gene>
    <name evidence="2" type="ORF">SAMN04487966_10152</name>
</gene>
<evidence type="ECO:0000256" key="1">
    <source>
        <dbReference type="SAM" id="MobiDB-lite"/>
    </source>
</evidence>
<dbReference type="EMBL" id="FPCG01000001">
    <property type="protein sequence ID" value="SFV20039.1"/>
    <property type="molecule type" value="Genomic_DNA"/>
</dbReference>